<keyword evidence="1" id="KW-1133">Transmembrane helix</keyword>
<reference evidence="2 3" key="1">
    <citation type="submission" date="2023-03" db="EMBL/GenBank/DDBJ databases">
        <title>Description of Hydrogenimonas sp. ISO32.</title>
        <authorList>
            <person name="Mino S."/>
            <person name="Fukazawa S."/>
            <person name="Sawabe T."/>
        </authorList>
    </citation>
    <scope>NUCLEOTIDE SEQUENCE [LARGE SCALE GENOMIC DNA]</scope>
    <source>
        <strain evidence="2 3">ISO32</strain>
    </source>
</reference>
<keyword evidence="3" id="KW-1185">Reference proteome</keyword>
<dbReference type="RefSeq" id="WP_286336383.1">
    <property type="nucleotide sequence ID" value="NZ_AP027370.1"/>
</dbReference>
<feature type="transmembrane region" description="Helical" evidence="1">
    <location>
        <begin position="16"/>
        <end position="38"/>
    </location>
</feature>
<protein>
    <submittedName>
        <fullName evidence="2">Uncharacterized protein</fullName>
    </submittedName>
</protein>
<keyword evidence="1" id="KW-0472">Membrane</keyword>
<name>A0ABN6WWE7_9BACT</name>
<evidence type="ECO:0000256" key="1">
    <source>
        <dbReference type="SAM" id="Phobius"/>
    </source>
</evidence>
<proteinExistence type="predicted"/>
<evidence type="ECO:0000313" key="3">
    <source>
        <dbReference type="Proteomes" id="UP001321445"/>
    </source>
</evidence>
<keyword evidence="1" id="KW-0812">Transmembrane</keyword>
<sequence>MIPAGMPTGGYVINTAALPGFLVWAGVIVLTMALAWLLER</sequence>
<organism evidence="2 3">
    <name type="scientific">Hydrogenimonas cancrithermarum</name>
    <dbReference type="NCBI Taxonomy" id="2993563"/>
    <lineage>
        <taxon>Bacteria</taxon>
        <taxon>Pseudomonadati</taxon>
        <taxon>Campylobacterota</taxon>
        <taxon>Epsilonproteobacteria</taxon>
        <taxon>Campylobacterales</taxon>
        <taxon>Hydrogenimonadaceae</taxon>
        <taxon>Hydrogenimonas</taxon>
    </lineage>
</organism>
<dbReference type="Proteomes" id="UP001321445">
    <property type="component" value="Chromosome"/>
</dbReference>
<gene>
    <name evidence="2" type="ORF">HCR_17430</name>
</gene>
<evidence type="ECO:0000313" key="2">
    <source>
        <dbReference type="EMBL" id="BDY13431.1"/>
    </source>
</evidence>
<dbReference type="EMBL" id="AP027370">
    <property type="protein sequence ID" value="BDY13431.1"/>
    <property type="molecule type" value="Genomic_DNA"/>
</dbReference>
<accession>A0ABN6WWE7</accession>